<evidence type="ECO:0000259" key="3">
    <source>
        <dbReference type="Pfam" id="PF18818"/>
    </source>
</evidence>
<keyword evidence="1" id="KW-0175">Coiled coil</keyword>
<dbReference type="GO" id="GO:0003697">
    <property type="term" value="F:single-stranded DNA binding"/>
    <property type="evidence" value="ECO:0007669"/>
    <property type="project" value="InterPro"/>
</dbReference>
<dbReference type="Pfam" id="PF08401">
    <property type="entry name" value="ArdcN"/>
    <property type="match status" value="1"/>
</dbReference>
<feature type="domain" description="N-terminal" evidence="2">
    <location>
        <begin position="184"/>
        <end position="285"/>
    </location>
</feature>
<gene>
    <name evidence="4" type="ORF">ESZ50_10320</name>
</gene>
<feature type="domain" description="Polyvalent protein metallopeptidase" evidence="3">
    <location>
        <begin position="337"/>
        <end position="421"/>
    </location>
</feature>
<proteinExistence type="predicted"/>
<dbReference type="InterPro" id="IPR013610">
    <property type="entry name" value="ArdC_N"/>
</dbReference>
<accession>A0A6C2C243</accession>
<comment type="caution">
    <text evidence="4">The sequence shown here is derived from an EMBL/GenBank/DDBJ whole genome shotgun (WGS) entry which is preliminary data.</text>
</comment>
<name>A0A6C2C243_9LACO</name>
<dbReference type="RefSeq" id="WP_148623698.1">
    <property type="nucleotide sequence ID" value="NZ_SDGZ01000025.1"/>
</dbReference>
<dbReference type="Gene3D" id="1.10.10.2910">
    <property type="match status" value="1"/>
</dbReference>
<evidence type="ECO:0000256" key="1">
    <source>
        <dbReference type="SAM" id="Coils"/>
    </source>
</evidence>
<evidence type="ECO:0000313" key="4">
    <source>
        <dbReference type="EMBL" id="TYC48014.1"/>
    </source>
</evidence>
<organism evidence="4 5">
    <name type="scientific">Weissella muntiaci</name>
    <dbReference type="NCBI Taxonomy" id="2508881"/>
    <lineage>
        <taxon>Bacteria</taxon>
        <taxon>Bacillati</taxon>
        <taxon>Bacillota</taxon>
        <taxon>Bacilli</taxon>
        <taxon>Lactobacillales</taxon>
        <taxon>Lactobacillaceae</taxon>
        <taxon>Weissella</taxon>
    </lineage>
</organism>
<dbReference type="AlphaFoldDB" id="A0A6C2C243"/>
<feature type="coiled-coil region" evidence="1">
    <location>
        <begin position="427"/>
        <end position="454"/>
    </location>
</feature>
<protein>
    <submittedName>
        <fullName evidence="4">Uncharacterized protein</fullName>
    </submittedName>
</protein>
<dbReference type="Proteomes" id="UP000371977">
    <property type="component" value="Unassembled WGS sequence"/>
</dbReference>
<dbReference type="OrthoDB" id="9803716at2"/>
<dbReference type="InterPro" id="IPR041459">
    <property type="entry name" value="MPTase-PolyVal"/>
</dbReference>
<evidence type="ECO:0000313" key="5">
    <source>
        <dbReference type="Proteomes" id="UP000371977"/>
    </source>
</evidence>
<dbReference type="Pfam" id="PF18818">
    <property type="entry name" value="MPTase-PolyVal"/>
    <property type="match status" value="1"/>
</dbReference>
<dbReference type="EMBL" id="SDGZ01000025">
    <property type="protein sequence ID" value="TYC48014.1"/>
    <property type="molecule type" value="Genomic_DNA"/>
</dbReference>
<evidence type="ECO:0000259" key="2">
    <source>
        <dbReference type="Pfam" id="PF08401"/>
    </source>
</evidence>
<keyword evidence="5" id="KW-1185">Reference proteome</keyword>
<reference evidence="4 5" key="1">
    <citation type="submission" date="2019-01" db="EMBL/GenBank/DDBJ databases">
        <title>Weissella sp. nov., a novel lactic acid bacterium isolated from animal feces.</title>
        <authorList>
            <person name="Wang L.-T."/>
        </authorList>
    </citation>
    <scope>NUCLEOTIDE SEQUENCE [LARGE SCALE GENOMIC DNA]</scope>
    <source>
        <strain evidence="4 5">8H-2</strain>
    </source>
</reference>
<sequence length="497" mass="55667">MADVDKNSQEYFNEWYGSLADNIKQINSMVGIQAVPKELFPARLDTLLLFADDPNEPLNELSKAFIRKNLKPNSNRDFVFTYGSGTQFKTVIYDFNGESQSNDFRTLAGALLNATNDLPLDEIYSQEEILLANNRSDLSVDQIKKLFIQNVKGGQSTAVNENTDEVDLQNMIKNKDYKGLSDTLKNGVKNYLNTDQYKNYLKFIAKFHKYSSRNNQLILMQKPEASNVASFKKWKELGRSVQKGSKALYVYAPMKVKKKDANNKPIVDKNGEIQTETFFRLVPVFDVSQTQGKELPVPISELTNDLGGSQNFPEVYRSLSGVANVPIEMRDESKIEAGAKGYYSPTENLIVIKAAMGQEQTIKTLIHEIVHSELHANSQARFGSNDYSVQEFEAESVAYIVANHLGIDTAQYSFGYLASWTDNGAKLEEFQTSLETITNEARSLINKIDETLEKSLSLSKPENKFEERVSEAQQVVKAVSAAVGSKVVEATPKVTSL</sequence>